<accession>A0A2P5FQH9</accession>
<dbReference type="SUPFAM" id="SSF47616">
    <property type="entry name" value="GST C-terminal domain-like"/>
    <property type="match status" value="1"/>
</dbReference>
<dbReference type="InterPro" id="IPR010987">
    <property type="entry name" value="Glutathione-S-Trfase_C-like"/>
</dbReference>
<evidence type="ECO:0000313" key="7">
    <source>
        <dbReference type="EMBL" id="POO00053.1"/>
    </source>
</evidence>
<protein>
    <recommendedName>
        <fullName evidence="5">Glutathione S-transferase</fullName>
        <ecNumber evidence="5">2.5.1.18</ecNumber>
    </recommendedName>
</protein>
<evidence type="ECO:0000259" key="6">
    <source>
        <dbReference type="PROSITE" id="PS50405"/>
    </source>
</evidence>
<keyword evidence="2 5" id="KW-0808">Transferase</keyword>
<name>A0A2P5FQH9_TREOI</name>
<dbReference type="Proteomes" id="UP000237000">
    <property type="component" value="Unassembled WGS sequence"/>
</dbReference>
<reference evidence="8" key="1">
    <citation type="submission" date="2016-06" db="EMBL/GenBank/DDBJ databases">
        <title>Parallel loss of symbiosis genes in relatives of nitrogen-fixing non-legume Parasponia.</title>
        <authorList>
            <person name="Van Velzen R."/>
            <person name="Holmer R."/>
            <person name="Bu F."/>
            <person name="Rutten L."/>
            <person name="Van Zeijl A."/>
            <person name="Liu W."/>
            <person name="Santuari L."/>
            <person name="Cao Q."/>
            <person name="Sharma T."/>
            <person name="Shen D."/>
            <person name="Roswanjaya Y."/>
            <person name="Wardhani T."/>
            <person name="Kalhor M.S."/>
            <person name="Jansen J."/>
            <person name="Van den Hoogen J."/>
            <person name="Gungor B."/>
            <person name="Hartog M."/>
            <person name="Hontelez J."/>
            <person name="Verver J."/>
            <person name="Yang W.-C."/>
            <person name="Schijlen E."/>
            <person name="Repin R."/>
            <person name="Schilthuizen M."/>
            <person name="Schranz E."/>
            <person name="Heidstra R."/>
            <person name="Miyata K."/>
            <person name="Fedorova E."/>
            <person name="Kohlen W."/>
            <person name="Bisseling T."/>
            <person name="Smit S."/>
            <person name="Geurts R."/>
        </authorList>
    </citation>
    <scope>NUCLEOTIDE SEQUENCE [LARGE SCALE GENOMIC DNA]</scope>
    <source>
        <strain evidence="8">cv. RG33-2</strain>
    </source>
</reference>
<comment type="caution">
    <text evidence="7">The sequence shown here is derived from an EMBL/GenBank/DDBJ whole genome shotgun (WGS) entry which is preliminary data.</text>
</comment>
<dbReference type="CDD" id="cd03185">
    <property type="entry name" value="GST_C_Tau"/>
    <property type="match status" value="1"/>
</dbReference>
<keyword evidence="8" id="KW-1185">Reference proteome</keyword>
<keyword evidence="5" id="KW-0963">Cytoplasm</keyword>
<dbReference type="PANTHER" id="PTHR11260">
    <property type="entry name" value="GLUTATHIONE S-TRANSFERASE, GST, SUPERFAMILY, GST DOMAIN CONTAINING"/>
    <property type="match status" value="1"/>
</dbReference>
<dbReference type="InterPro" id="IPR045073">
    <property type="entry name" value="Omega/Tau-like"/>
</dbReference>
<dbReference type="Pfam" id="PF13410">
    <property type="entry name" value="GST_C_2"/>
    <property type="match status" value="1"/>
</dbReference>
<dbReference type="PROSITE" id="PS50405">
    <property type="entry name" value="GST_CTER"/>
    <property type="match status" value="1"/>
</dbReference>
<comment type="function">
    <text evidence="5">Is involved in the conjugation of reduced glutathione to a wide number of exogenous and endogenous hydrophobic electrophiles.</text>
</comment>
<dbReference type="FunFam" id="1.20.1050.10:FF:000016">
    <property type="entry name" value="Glutathione S-transferase U9"/>
    <property type="match status" value="1"/>
</dbReference>
<dbReference type="STRING" id="63057.A0A2P5FQH9"/>
<dbReference type="InterPro" id="IPR045074">
    <property type="entry name" value="GST_C_Tau"/>
</dbReference>
<evidence type="ECO:0000256" key="4">
    <source>
        <dbReference type="ARBA" id="ARBA00047960"/>
    </source>
</evidence>
<organism evidence="7 8">
    <name type="scientific">Trema orientale</name>
    <name type="common">Charcoal tree</name>
    <name type="synonym">Celtis orientalis</name>
    <dbReference type="NCBI Taxonomy" id="63057"/>
    <lineage>
        <taxon>Eukaryota</taxon>
        <taxon>Viridiplantae</taxon>
        <taxon>Streptophyta</taxon>
        <taxon>Embryophyta</taxon>
        <taxon>Tracheophyta</taxon>
        <taxon>Spermatophyta</taxon>
        <taxon>Magnoliopsida</taxon>
        <taxon>eudicotyledons</taxon>
        <taxon>Gunneridae</taxon>
        <taxon>Pentapetalae</taxon>
        <taxon>rosids</taxon>
        <taxon>fabids</taxon>
        <taxon>Rosales</taxon>
        <taxon>Cannabaceae</taxon>
        <taxon>Trema</taxon>
    </lineage>
</organism>
<dbReference type="EMBL" id="JXTC01000015">
    <property type="protein sequence ID" value="POO00053.1"/>
    <property type="molecule type" value="Genomic_DNA"/>
</dbReference>
<evidence type="ECO:0000256" key="3">
    <source>
        <dbReference type="ARBA" id="ARBA00025743"/>
    </source>
</evidence>
<dbReference type="PANTHER" id="PTHR11260:SF615">
    <property type="entry name" value="GLUTATHIONE S-TRANSFERASE U17"/>
    <property type="match status" value="1"/>
</dbReference>
<dbReference type="Gene3D" id="1.20.1050.10">
    <property type="match status" value="1"/>
</dbReference>
<evidence type="ECO:0000256" key="1">
    <source>
        <dbReference type="ARBA" id="ARBA00022575"/>
    </source>
</evidence>
<dbReference type="GO" id="GO:0005829">
    <property type="term" value="C:cytosol"/>
    <property type="evidence" value="ECO:0007669"/>
    <property type="project" value="UniProtKB-SubCell"/>
</dbReference>
<dbReference type="GO" id="GO:0004364">
    <property type="term" value="F:glutathione transferase activity"/>
    <property type="evidence" value="ECO:0007669"/>
    <property type="project" value="UniProtKB-UniRule"/>
</dbReference>
<comment type="subcellular location">
    <subcellularLocation>
        <location evidence="5">Cytoplasm</location>
        <location evidence="5">Cytosol</location>
    </subcellularLocation>
</comment>
<feature type="domain" description="GST C-terminal" evidence="6">
    <location>
        <begin position="1"/>
        <end position="111"/>
    </location>
</feature>
<sequence>MRGIVIAPTEEGRKAAEEQALLSVQLLEEAFGALSKGKPFFGGDHIGFLDIAFGCNLGWIENTEITSGVKLIDEAKTPQLANWAKNFLKDPAVSSVMPDKDKLLEFSKTLYPKHRARLLAHLELPKYHF</sequence>
<keyword evidence="1" id="KW-0216">Detoxification</keyword>
<dbReference type="OrthoDB" id="4951845at2759"/>
<evidence type="ECO:0000313" key="8">
    <source>
        <dbReference type="Proteomes" id="UP000237000"/>
    </source>
</evidence>
<evidence type="ECO:0000256" key="5">
    <source>
        <dbReference type="RuleBase" id="RU369102"/>
    </source>
</evidence>
<evidence type="ECO:0000256" key="2">
    <source>
        <dbReference type="ARBA" id="ARBA00022679"/>
    </source>
</evidence>
<comment type="similarity">
    <text evidence="3">Belongs to the GST superfamily. Tau family.</text>
</comment>
<dbReference type="GO" id="GO:0009407">
    <property type="term" value="P:toxin catabolic process"/>
    <property type="evidence" value="ECO:0007669"/>
    <property type="project" value="UniProtKB-ARBA"/>
</dbReference>
<dbReference type="InterPro" id="IPR036282">
    <property type="entry name" value="Glutathione-S-Trfase_C_sf"/>
</dbReference>
<comment type="catalytic activity">
    <reaction evidence="4 5">
        <text>RX + glutathione = an S-substituted glutathione + a halide anion + H(+)</text>
        <dbReference type="Rhea" id="RHEA:16437"/>
        <dbReference type="ChEBI" id="CHEBI:15378"/>
        <dbReference type="ChEBI" id="CHEBI:16042"/>
        <dbReference type="ChEBI" id="CHEBI:17792"/>
        <dbReference type="ChEBI" id="CHEBI:57925"/>
        <dbReference type="ChEBI" id="CHEBI:90779"/>
        <dbReference type="EC" id="2.5.1.18"/>
    </reaction>
</comment>
<dbReference type="GO" id="GO:0006749">
    <property type="term" value="P:glutathione metabolic process"/>
    <property type="evidence" value="ECO:0007669"/>
    <property type="project" value="InterPro"/>
</dbReference>
<gene>
    <name evidence="7" type="ORF">TorRG33x02_041800</name>
</gene>
<dbReference type="InParanoid" id="A0A2P5FQH9"/>
<dbReference type="AlphaFoldDB" id="A0A2P5FQH9"/>
<dbReference type="EC" id="2.5.1.18" evidence="5"/>
<proteinExistence type="inferred from homology"/>